<sequence length="317" mass="33388">MDRASARRTADPRVTGALVGFCASAGLLLTISGWLRSRRPTLDQRVLPYVRDVHPAPAAPGPAGHLLGAVFGPSLQRVGTAVGDLVGGSASVSRRLVRLGSPRTVDDFRITQVMWGSVGLAIAAAASALLWSSRGTSVPLLLLICLTGFVLGVLWCDNHLSAQVTTREQEMQAEFPVVADLLALAVAAGESPIAGLERIMKVCHGALTDELARVISDVRTGTPMADAFDRLASRTGVTSIARFAEGLAIAVERGTPLVDVLHAQAADVRESGRRELIEAGGRKEVAMMLPVVFLILPVTVIFAFFPGYVGLHLTSGT</sequence>
<keyword evidence="7" id="KW-1185">Reference proteome</keyword>
<protein>
    <submittedName>
        <fullName evidence="6">Pilus assembly protein TadB</fullName>
    </submittedName>
</protein>
<evidence type="ECO:0000256" key="1">
    <source>
        <dbReference type="ARBA" id="ARBA00004651"/>
    </source>
</evidence>
<keyword evidence="5" id="KW-0472">Membrane</keyword>
<dbReference type="OrthoDB" id="5185234at2"/>
<keyword evidence="3" id="KW-0812">Transmembrane</keyword>
<dbReference type="EMBL" id="CP026952">
    <property type="protein sequence ID" value="AWB92991.1"/>
    <property type="molecule type" value="Genomic_DNA"/>
</dbReference>
<dbReference type="PANTHER" id="PTHR35007">
    <property type="entry name" value="INTEGRAL MEMBRANE PROTEIN-RELATED"/>
    <property type="match status" value="1"/>
</dbReference>
<dbReference type="PANTHER" id="PTHR35007:SF2">
    <property type="entry name" value="PILUS ASSEMBLE PROTEIN"/>
    <property type="match status" value="1"/>
</dbReference>
<name>A0A2S0WNV4_9ACTN</name>
<evidence type="ECO:0000256" key="4">
    <source>
        <dbReference type="ARBA" id="ARBA00022989"/>
    </source>
</evidence>
<dbReference type="AlphaFoldDB" id="A0A2S0WNV4"/>
<dbReference type="KEGG" id="aez:C3E78_12680"/>
<reference evidence="7" key="1">
    <citation type="submission" date="2018-01" db="EMBL/GenBank/DDBJ databases">
        <authorList>
            <person name="Li J."/>
        </authorList>
    </citation>
    <scope>NUCLEOTIDE SEQUENCE [LARGE SCALE GENOMIC DNA]</scope>
    <source>
        <strain evidence="7">592</strain>
    </source>
</reference>
<dbReference type="Pfam" id="PF00482">
    <property type="entry name" value="T2SSF"/>
    <property type="match status" value="1"/>
</dbReference>
<accession>A0A5F2EXN8</accession>
<evidence type="ECO:0000256" key="5">
    <source>
        <dbReference type="ARBA" id="ARBA00023136"/>
    </source>
</evidence>
<proteinExistence type="predicted"/>
<keyword evidence="2" id="KW-1003">Cell membrane</keyword>
<comment type="subcellular location">
    <subcellularLocation>
        <location evidence="1">Cell membrane</location>
        <topology evidence="1">Multi-pass membrane protein</topology>
    </subcellularLocation>
</comment>
<accession>A0A2S0WNV4</accession>
<evidence type="ECO:0000256" key="3">
    <source>
        <dbReference type="ARBA" id="ARBA00022692"/>
    </source>
</evidence>
<evidence type="ECO:0000313" key="7">
    <source>
        <dbReference type="Proteomes" id="UP000244384"/>
    </source>
</evidence>
<evidence type="ECO:0000313" key="6">
    <source>
        <dbReference type="EMBL" id="AWB92991.1"/>
    </source>
</evidence>
<organism evidence="6 7">
    <name type="scientific">Aeromicrobium chenweiae</name>
    <dbReference type="NCBI Taxonomy" id="2079793"/>
    <lineage>
        <taxon>Bacteria</taxon>
        <taxon>Bacillati</taxon>
        <taxon>Actinomycetota</taxon>
        <taxon>Actinomycetes</taxon>
        <taxon>Propionibacteriales</taxon>
        <taxon>Nocardioidaceae</taxon>
        <taxon>Aeromicrobium</taxon>
    </lineage>
</organism>
<dbReference type="InterPro" id="IPR018076">
    <property type="entry name" value="T2SS_GspF_dom"/>
</dbReference>
<gene>
    <name evidence="6" type="ORF">C3E78_12680</name>
</gene>
<dbReference type="GO" id="GO:0005886">
    <property type="term" value="C:plasma membrane"/>
    <property type="evidence" value="ECO:0007669"/>
    <property type="project" value="UniProtKB-SubCell"/>
</dbReference>
<keyword evidence="4" id="KW-1133">Transmembrane helix</keyword>
<evidence type="ECO:0000256" key="2">
    <source>
        <dbReference type="ARBA" id="ARBA00022475"/>
    </source>
</evidence>
<dbReference type="Proteomes" id="UP000244384">
    <property type="component" value="Chromosome"/>
</dbReference>